<evidence type="ECO:0000256" key="6">
    <source>
        <dbReference type="ARBA" id="ARBA00022723"/>
    </source>
</evidence>
<dbReference type="InterPro" id="IPR045087">
    <property type="entry name" value="Cu-oxidase_fam"/>
</dbReference>
<dbReference type="CDD" id="cd04200">
    <property type="entry name" value="CuRO_2_ceruloplasmin_like"/>
    <property type="match status" value="1"/>
</dbReference>
<dbReference type="Pfam" id="PF07731">
    <property type="entry name" value="Cu-oxidase_2"/>
    <property type="match status" value="1"/>
</dbReference>
<evidence type="ECO:0000313" key="18">
    <source>
        <dbReference type="EMBL" id="PVD31049.1"/>
    </source>
</evidence>
<keyword evidence="5" id="KW-0812">Transmembrane</keyword>
<dbReference type="GO" id="GO:0005507">
    <property type="term" value="F:copper ion binding"/>
    <property type="evidence" value="ECO:0007669"/>
    <property type="project" value="InterPro"/>
</dbReference>
<accession>A0A2T7PCB1</accession>
<dbReference type="InterPro" id="IPR011706">
    <property type="entry name" value="Cu-oxidase_C"/>
</dbReference>
<evidence type="ECO:0000256" key="5">
    <source>
        <dbReference type="ARBA" id="ARBA00022692"/>
    </source>
</evidence>
<comment type="caution">
    <text evidence="18">The sequence shown here is derived from an EMBL/GenBank/DDBJ whole genome shotgun (WGS) entry which is preliminary data.</text>
</comment>
<dbReference type="Gene3D" id="2.60.40.420">
    <property type="entry name" value="Cupredoxins - blue copper proteins"/>
    <property type="match status" value="5"/>
</dbReference>
<dbReference type="GO" id="GO:0006826">
    <property type="term" value="P:iron ion transport"/>
    <property type="evidence" value="ECO:0007669"/>
    <property type="project" value="TreeGrafter"/>
</dbReference>
<dbReference type="InterPro" id="IPR033138">
    <property type="entry name" value="Cu_oxidase_CS"/>
</dbReference>
<name>A0A2T7PCB1_POMCA</name>
<dbReference type="PROSITE" id="PS00080">
    <property type="entry name" value="MULTICOPPER_OXIDASE2"/>
    <property type="match status" value="1"/>
</dbReference>
<evidence type="ECO:0000256" key="2">
    <source>
        <dbReference type="ARBA" id="ARBA00004167"/>
    </source>
</evidence>
<evidence type="ECO:0000256" key="11">
    <source>
        <dbReference type="ARBA" id="ARBA00023065"/>
    </source>
</evidence>
<evidence type="ECO:0000256" key="7">
    <source>
        <dbReference type="ARBA" id="ARBA00022729"/>
    </source>
</evidence>
<dbReference type="InterPro" id="IPR008972">
    <property type="entry name" value="Cupredoxin"/>
</dbReference>
<feature type="domain" description="Plastocyanin-like" evidence="17">
    <location>
        <begin position="802"/>
        <end position="897"/>
    </location>
</feature>
<reference evidence="18 19" key="1">
    <citation type="submission" date="2018-04" db="EMBL/GenBank/DDBJ databases">
        <title>The genome of golden apple snail Pomacea canaliculata provides insight into stress tolerance and invasive adaptation.</title>
        <authorList>
            <person name="Liu C."/>
            <person name="Liu B."/>
            <person name="Ren Y."/>
            <person name="Zhang Y."/>
            <person name="Wang H."/>
            <person name="Li S."/>
            <person name="Jiang F."/>
            <person name="Yin L."/>
            <person name="Zhang G."/>
            <person name="Qian W."/>
            <person name="Fan W."/>
        </authorList>
    </citation>
    <scope>NUCLEOTIDE SEQUENCE [LARGE SCALE GENOMIC DNA]</scope>
    <source>
        <strain evidence="18">SZHN2017</strain>
        <tissue evidence="18">Muscle</tissue>
    </source>
</reference>
<keyword evidence="10" id="KW-0560">Oxidoreductase</keyword>
<dbReference type="InterPro" id="IPR011707">
    <property type="entry name" value="Cu-oxidase-like_N"/>
</dbReference>
<evidence type="ECO:0000259" key="16">
    <source>
        <dbReference type="Pfam" id="PF07731"/>
    </source>
</evidence>
<dbReference type="GO" id="GO:0016491">
    <property type="term" value="F:oxidoreductase activity"/>
    <property type="evidence" value="ECO:0007669"/>
    <property type="project" value="UniProtKB-KW"/>
</dbReference>
<dbReference type="Pfam" id="PF07732">
    <property type="entry name" value="Cu-oxidase_3"/>
    <property type="match status" value="1"/>
</dbReference>
<organism evidence="18 19">
    <name type="scientific">Pomacea canaliculata</name>
    <name type="common">Golden apple snail</name>
    <dbReference type="NCBI Taxonomy" id="400727"/>
    <lineage>
        <taxon>Eukaryota</taxon>
        <taxon>Metazoa</taxon>
        <taxon>Spiralia</taxon>
        <taxon>Lophotrochozoa</taxon>
        <taxon>Mollusca</taxon>
        <taxon>Gastropoda</taxon>
        <taxon>Caenogastropoda</taxon>
        <taxon>Architaenioglossa</taxon>
        <taxon>Ampullarioidea</taxon>
        <taxon>Ampullariidae</taxon>
        <taxon>Pomacea</taxon>
    </lineage>
</organism>
<keyword evidence="8" id="KW-0677">Repeat</keyword>
<protein>
    <recommendedName>
        <fullName evidence="20">Plastocyanin-like domain-containing protein</fullName>
    </recommendedName>
</protein>
<dbReference type="PROSITE" id="PS00079">
    <property type="entry name" value="MULTICOPPER_OXIDASE1"/>
    <property type="match status" value="2"/>
</dbReference>
<keyword evidence="19" id="KW-1185">Reference proteome</keyword>
<evidence type="ECO:0000256" key="13">
    <source>
        <dbReference type="ARBA" id="ARBA00023157"/>
    </source>
</evidence>
<dbReference type="Proteomes" id="UP000245119">
    <property type="component" value="Linkage Group LG5"/>
</dbReference>
<keyword evidence="13" id="KW-1015">Disulfide bond</keyword>
<dbReference type="AlphaFoldDB" id="A0A2T7PCB1"/>
<evidence type="ECO:0000256" key="8">
    <source>
        <dbReference type="ARBA" id="ARBA00022737"/>
    </source>
</evidence>
<feature type="signal peptide" evidence="15">
    <location>
        <begin position="1"/>
        <end position="18"/>
    </location>
</feature>
<dbReference type="FunFam" id="2.60.40.420:FF:000002">
    <property type="entry name" value="Hephaestin like 1"/>
    <property type="match status" value="1"/>
</dbReference>
<feature type="domain" description="Plastocyanin-like" evidence="16">
    <location>
        <begin position="948"/>
        <end position="1060"/>
    </location>
</feature>
<dbReference type="PANTHER" id="PTHR11709">
    <property type="entry name" value="MULTI-COPPER OXIDASE"/>
    <property type="match status" value="1"/>
</dbReference>
<keyword evidence="14" id="KW-0325">Glycoprotein</keyword>
<keyword evidence="9" id="KW-1133">Transmembrane helix</keyword>
<dbReference type="SUPFAM" id="SSF49503">
    <property type="entry name" value="Cupredoxins"/>
    <property type="match status" value="6"/>
</dbReference>
<feature type="chain" id="PRO_5015463499" description="Plastocyanin-like domain-containing protein" evidence="15">
    <location>
        <begin position="19"/>
        <end position="1067"/>
    </location>
</feature>
<evidence type="ECO:0000313" key="19">
    <source>
        <dbReference type="Proteomes" id="UP000245119"/>
    </source>
</evidence>
<comment type="subcellular location">
    <subcellularLocation>
        <location evidence="2">Membrane</location>
        <topology evidence="2">Single-pass membrane protein</topology>
    </subcellularLocation>
</comment>
<keyword evidence="12" id="KW-0472">Membrane</keyword>
<dbReference type="PANTHER" id="PTHR11709:SF504">
    <property type="entry name" value="PLASTOCYANIN-LIKE DOMAIN-CONTAINING PROTEIN"/>
    <property type="match status" value="1"/>
</dbReference>
<comment type="cofactor">
    <cofactor evidence="1">
        <name>Cu cation</name>
        <dbReference type="ChEBI" id="CHEBI:23378"/>
    </cofactor>
</comment>
<sequence length="1067" mass="120584">MYGSKILLFILLQIVCEGHEYVQAATRTYYLAAVEEDWDYAPGGNLVNDDLQTSNLFLLQGQNRIGSVYRKVFYRLYTDATFRVQVRPEAALGFLGPVLRAETGDTINVVFKNMAFQANRNFSVHPHGIQYNKNSEVGIVGKLEVTWMCRCRCPVRRSNNGPRQSRRRSQSRSHIHLRVAGAPTFAPTPDDGPCLPWVYHSHVMPTRDVDSGLVGLLLTCKTGTLQTTGPRRGQRGDVAKEFVLYLDTTDENDSWLSQVNLNRCGDPAACTQLSQSKNPDFVKTNKMSHINGRVYGNLEGLEVSQGETVAFYLFSVNRGITTGQQAYLRVKEAFPWRGVSRRRRHADHYSPALSDPELTGLSAFYERHVHHPIRVPWTRKYYIAVEKYTWDYAPSGQDLFNGGPLTRPGSLAAPYFTQGTQRIGGRYIKARYVEYTDSTFKVLKSRDDSTEHLGMLGPVIMAEAGETVEIRLKNMADRTLLLLSSRPNETEGQLVLPGEVGVYRFRVPLLAPDDLPCVTHTYHSAVDPVWDINTGLVGPSWCAPVPWKIFSTPPFIRRPSTEDTWFQQHEHMFLNFFTVDESLSWYLQENINTFTSNPSSVDVMDAGFKTANRRHAINGRMFGNLEGLHTCLNDDVAWHIFGVGGEFDMHGVNFQGQSLDLTGNHISSEVIIPGSALTLTSKPDSQGNWTISCRTTFHFNTGMTARYEVRDCGTSSQQKPTRGVTRRYYIAAEEVIWEYAPLKRDAVTGENFTDDSQPGYLYVKDDDLFIGSSYKKALYVEYTDATFSTRKVRGEREKHLGLLGPIIKAEVNDVIEVVFFNKASRPYSIQPQGVRYENIANHSVAPGTKFTYTWQVPSRAGPGPKDPSCVAWMYFSSVNFVRDTNSGLVGPLLVCKPSTFRSEDRGRTLERRDVDRDFWMLYTIFDENESWYLDENVRTRAPGRSPDRLNEADFKESNRMNSINGRVFGNVDGLVMWEGDVVAWYLLGLGSSLDYHPVHFHGQTFTFRTDRVHRGDVMEVFPSTSAAVQMLCDNPGTWIVHCHFSSHVAAGMEAVYTIHPNPSWARD</sequence>
<evidence type="ECO:0000256" key="3">
    <source>
        <dbReference type="ARBA" id="ARBA00010609"/>
    </source>
</evidence>
<evidence type="ECO:0000259" key="17">
    <source>
        <dbReference type="Pfam" id="PF07732"/>
    </source>
</evidence>
<keyword evidence="7 15" id="KW-0732">Signal</keyword>
<evidence type="ECO:0000256" key="9">
    <source>
        <dbReference type="ARBA" id="ARBA00022989"/>
    </source>
</evidence>
<dbReference type="OrthoDB" id="2121828at2759"/>
<comment type="similarity">
    <text evidence="3">Belongs to the multicopper oxidase family.</text>
</comment>
<dbReference type="GO" id="GO:0005886">
    <property type="term" value="C:plasma membrane"/>
    <property type="evidence" value="ECO:0007669"/>
    <property type="project" value="TreeGrafter"/>
</dbReference>
<evidence type="ECO:0008006" key="20">
    <source>
        <dbReference type="Google" id="ProtNLM"/>
    </source>
</evidence>
<keyword evidence="6" id="KW-0479">Metal-binding</keyword>
<evidence type="ECO:0000256" key="15">
    <source>
        <dbReference type="SAM" id="SignalP"/>
    </source>
</evidence>
<dbReference type="EMBL" id="PZQS01000005">
    <property type="protein sequence ID" value="PVD31049.1"/>
    <property type="molecule type" value="Genomic_DNA"/>
</dbReference>
<dbReference type="STRING" id="400727.A0A2T7PCB1"/>
<proteinExistence type="inferred from homology"/>
<evidence type="ECO:0000256" key="1">
    <source>
        <dbReference type="ARBA" id="ARBA00001935"/>
    </source>
</evidence>
<evidence type="ECO:0000256" key="10">
    <source>
        <dbReference type="ARBA" id="ARBA00023002"/>
    </source>
</evidence>
<keyword evidence="11" id="KW-0406">Ion transport</keyword>
<evidence type="ECO:0000256" key="12">
    <source>
        <dbReference type="ARBA" id="ARBA00023136"/>
    </source>
</evidence>
<evidence type="ECO:0000256" key="4">
    <source>
        <dbReference type="ARBA" id="ARBA00022448"/>
    </source>
</evidence>
<keyword evidence="4" id="KW-0813">Transport</keyword>
<gene>
    <name evidence="18" type="ORF">C0Q70_10326</name>
</gene>
<evidence type="ECO:0000256" key="14">
    <source>
        <dbReference type="ARBA" id="ARBA00023180"/>
    </source>
</evidence>
<dbReference type="InterPro" id="IPR002355">
    <property type="entry name" value="Cu_oxidase_Cu_BS"/>
</dbReference>